<name>A0A183CAF1_GLOPA</name>
<reference evidence="2" key="2">
    <citation type="submission" date="2016-06" db="UniProtKB">
        <authorList>
            <consortium name="WormBaseParasite"/>
        </authorList>
    </citation>
    <scope>IDENTIFICATION</scope>
</reference>
<sequence>MRTRIAACWPPGQFTLLNVHLSGNGNARKKAAALLPLAPLPTFTEAEEEDEVGCGGVSFCFDLGLINWE</sequence>
<proteinExistence type="predicted"/>
<evidence type="ECO:0000313" key="2">
    <source>
        <dbReference type="WBParaSite" id="GPLIN_000985100"/>
    </source>
</evidence>
<organism evidence="1 2">
    <name type="scientific">Globodera pallida</name>
    <name type="common">Potato cyst nematode worm</name>
    <name type="synonym">Heterodera pallida</name>
    <dbReference type="NCBI Taxonomy" id="36090"/>
    <lineage>
        <taxon>Eukaryota</taxon>
        <taxon>Metazoa</taxon>
        <taxon>Ecdysozoa</taxon>
        <taxon>Nematoda</taxon>
        <taxon>Chromadorea</taxon>
        <taxon>Rhabditida</taxon>
        <taxon>Tylenchina</taxon>
        <taxon>Tylenchomorpha</taxon>
        <taxon>Tylenchoidea</taxon>
        <taxon>Heteroderidae</taxon>
        <taxon>Heteroderinae</taxon>
        <taxon>Globodera</taxon>
    </lineage>
</organism>
<keyword evidence="1" id="KW-1185">Reference proteome</keyword>
<dbReference type="Proteomes" id="UP000050741">
    <property type="component" value="Unassembled WGS sequence"/>
</dbReference>
<protein>
    <submittedName>
        <fullName evidence="2">Uncharacterized protein</fullName>
    </submittedName>
</protein>
<reference evidence="1" key="1">
    <citation type="submission" date="2014-05" db="EMBL/GenBank/DDBJ databases">
        <title>The genome and life-stage specific transcriptomes of Globodera pallida elucidate key aspects of plant parasitism by a cyst nematode.</title>
        <authorList>
            <person name="Cotton J.A."/>
            <person name="Lilley C.J."/>
            <person name="Jones L.M."/>
            <person name="Kikuchi T."/>
            <person name="Reid A.J."/>
            <person name="Thorpe P."/>
            <person name="Tsai I.J."/>
            <person name="Beasley H."/>
            <person name="Blok V."/>
            <person name="Cock P.J.A."/>
            <person name="Van den Akker S.E."/>
            <person name="Holroyd N."/>
            <person name="Hunt M."/>
            <person name="Mantelin S."/>
            <person name="Naghra H."/>
            <person name="Pain A."/>
            <person name="Palomares-Rius J.E."/>
            <person name="Zarowiecki M."/>
            <person name="Berriman M."/>
            <person name="Jones J.T."/>
            <person name="Urwin P.E."/>
        </authorList>
    </citation>
    <scope>NUCLEOTIDE SEQUENCE [LARGE SCALE GENOMIC DNA]</scope>
    <source>
        <strain evidence="1">Lindley</strain>
    </source>
</reference>
<dbReference type="WBParaSite" id="GPLIN_000985100">
    <property type="protein sequence ID" value="GPLIN_000985100"/>
    <property type="gene ID" value="GPLIN_000985100"/>
</dbReference>
<dbReference type="AlphaFoldDB" id="A0A183CAF1"/>
<evidence type="ECO:0000313" key="1">
    <source>
        <dbReference type="Proteomes" id="UP000050741"/>
    </source>
</evidence>
<accession>A0A183CAF1</accession>